<dbReference type="RefSeq" id="WP_149497057.1">
    <property type="nucleotide sequence ID" value="NZ_JASZZN010000021.1"/>
</dbReference>
<dbReference type="InterPro" id="IPR014304">
    <property type="entry name" value="RNA_pol_sigma-Z"/>
</dbReference>
<dbReference type="Proteomes" id="UP001239462">
    <property type="component" value="Unassembled WGS sequence"/>
</dbReference>
<gene>
    <name evidence="8" type="primary">sigZ</name>
    <name evidence="8" type="ORF">QTN89_23445</name>
</gene>
<comment type="caution">
    <text evidence="8">The sequence shown here is derived from an EMBL/GenBank/DDBJ whole genome shotgun (WGS) entry which is preliminary data.</text>
</comment>
<evidence type="ECO:0000256" key="2">
    <source>
        <dbReference type="ARBA" id="ARBA00023015"/>
    </source>
</evidence>
<evidence type="ECO:0000259" key="6">
    <source>
        <dbReference type="Pfam" id="PF04542"/>
    </source>
</evidence>
<dbReference type="Gene3D" id="1.10.10.10">
    <property type="entry name" value="Winged helix-like DNA-binding domain superfamily/Winged helix DNA-binding domain"/>
    <property type="match status" value="1"/>
</dbReference>
<comment type="similarity">
    <text evidence="1">Belongs to the sigma-70 factor family. ECF subfamily.</text>
</comment>
<dbReference type="Pfam" id="PF04542">
    <property type="entry name" value="Sigma70_r2"/>
    <property type="match status" value="1"/>
</dbReference>
<evidence type="ECO:0000256" key="5">
    <source>
        <dbReference type="NCBIfam" id="TIGR02959"/>
    </source>
</evidence>
<dbReference type="Pfam" id="PF08281">
    <property type="entry name" value="Sigma70_r4_2"/>
    <property type="match status" value="1"/>
</dbReference>
<dbReference type="InterPro" id="IPR013325">
    <property type="entry name" value="RNA_pol_sigma_r2"/>
</dbReference>
<dbReference type="EMBL" id="JASZZN010000021">
    <property type="protein sequence ID" value="MDM4018426.1"/>
    <property type="molecule type" value="Genomic_DNA"/>
</dbReference>
<evidence type="ECO:0000313" key="9">
    <source>
        <dbReference type="Proteomes" id="UP001239462"/>
    </source>
</evidence>
<keyword evidence="2" id="KW-0805">Transcription regulation</keyword>
<feature type="domain" description="RNA polymerase sigma factor 70 region 4 type 2" evidence="7">
    <location>
        <begin position="104"/>
        <end position="155"/>
    </location>
</feature>
<evidence type="ECO:0000256" key="1">
    <source>
        <dbReference type="ARBA" id="ARBA00010641"/>
    </source>
</evidence>
<dbReference type="InterPro" id="IPR039425">
    <property type="entry name" value="RNA_pol_sigma-70-like"/>
</dbReference>
<sequence length="193" mass="22946">MKDDCKTSEEIWRQLGDQIRSFFAARIRDHQTVEDLLQEVFVRIHSRLESVEDHQRIRPWIFQIARNLLTDHYRARSREASPLAEEIECDCEIEPRLEDTVIGWLPQMLDQVPDKYRVALKLYELEGLSQQQIADRLDLSLSGAKSRIQRGRRKLKEVLYDCCSFEHDRRGNLIGFSRNRASRRDFRDEFEAP</sequence>
<dbReference type="Gene3D" id="1.10.1740.10">
    <property type="match status" value="1"/>
</dbReference>
<dbReference type="SUPFAM" id="SSF88946">
    <property type="entry name" value="Sigma2 domain of RNA polymerase sigma factors"/>
    <property type="match status" value="1"/>
</dbReference>
<feature type="domain" description="RNA polymerase sigma-70 region 2" evidence="6">
    <location>
        <begin position="12"/>
        <end position="78"/>
    </location>
</feature>
<keyword evidence="3" id="KW-0731">Sigma factor</keyword>
<proteinExistence type="inferred from homology"/>
<evidence type="ECO:0000256" key="4">
    <source>
        <dbReference type="ARBA" id="ARBA00023163"/>
    </source>
</evidence>
<dbReference type="PANTHER" id="PTHR43133">
    <property type="entry name" value="RNA POLYMERASE ECF-TYPE SIGMA FACTO"/>
    <property type="match status" value="1"/>
</dbReference>
<dbReference type="InterPro" id="IPR013324">
    <property type="entry name" value="RNA_pol_sigma_r3/r4-like"/>
</dbReference>
<protein>
    <recommendedName>
        <fullName evidence="5">RNA polymerase sigma factor SigZ</fullName>
    </recommendedName>
</protein>
<organism evidence="8 9">
    <name type="scientific">Roseiconus lacunae</name>
    <dbReference type="NCBI Taxonomy" id="2605694"/>
    <lineage>
        <taxon>Bacteria</taxon>
        <taxon>Pseudomonadati</taxon>
        <taxon>Planctomycetota</taxon>
        <taxon>Planctomycetia</taxon>
        <taxon>Pirellulales</taxon>
        <taxon>Pirellulaceae</taxon>
        <taxon>Roseiconus</taxon>
    </lineage>
</organism>
<dbReference type="InterPro" id="IPR007627">
    <property type="entry name" value="RNA_pol_sigma70_r2"/>
</dbReference>
<keyword evidence="4" id="KW-0804">Transcription</keyword>
<keyword evidence="9" id="KW-1185">Reference proteome</keyword>
<dbReference type="InterPro" id="IPR013249">
    <property type="entry name" value="RNA_pol_sigma70_r4_t2"/>
</dbReference>
<dbReference type="SUPFAM" id="SSF88659">
    <property type="entry name" value="Sigma3 and sigma4 domains of RNA polymerase sigma factors"/>
    <property type="match status" value="1"/>
</dbReference>
<dbReference type="CDD" id="cd06171">
    <property type="entry name" value="Sigma70_r4"/>
    <property type="match status" value="1"/>
</dbReference>
<evidence type="ECO:0000259" key="7">
    <source>
        <dbReference type="Pfam" id="PF08281"/>
    </source>
</evidence>
<dbReference type="InterPro" id="IPR014284">
    <property type="entry name" value="RNA_pol_sigma-70_dom"/>
</dbReference>
<dbReference type="NCBIfam" id="TIGR02959">
    <property type="entry name" value="SigZ"/>
    <property type="match status" value="1"/>
</dbReference>
<accession>A0ABT7PPN2</accession>
<dbReference type="NCBIfam" id="TIGR02937">
    <property type="entry name" value="sigma70-ECF"/>
    <property type="match status" value="1"/>
</dbReference>
<evidence type="ECO:0000256" key="3">
    <source>
        <dbReference type="ARBA" id="ARBA00023082"/>
    </source>
</evidence>
<evidence type="ECO:0000313" key="8">
    <source>
        <dbReference type="EMBL" id="MDM4018426.1"/>
    </source>
</evidence>
<name>A0ABT7PPN2_9BACT</name>
<dbReference type="InterPro" id="IPR036388">
    <property type="entry name" value="WH-like_DNA-bd_sf"/>
</dbReference>
<dbReference type="PANTHER" id="PTHR43133:SF62">
    <property type="entry name" value="RNA POLYMERASE SIGMA FACTOR SIGZ"/>
    <property type="match status" value="1"/>
</dbReference>
<reference evidence="8 9" key="1">
    <citation type="submission" date="2023-06" db="EMBL/GenBank/DDBJ databases">
        <title>Roseiconus lacunae JC819 isolated from Gulf of Mannar region, Tamil Nadu.</title>
        <authorList>
            <person name="Pk S."/>
            <person name="Ch S."/>
            <person name="Ch V.R."/>
        </authorList>
    </citation>
    <scope>NUCLEOTIDE SEQUENCE [LARGE SCALE GENOMIC DNA]</scope>
    <source>
        <strain evidence="8 9">JC819</strain>
    </source>
</reference>
<dbReference type="NCBIfam" id="NF007215">
    <property type="entry name" value="PRK09637.1"/>
    <property type="match status" value="1"/>
</dbReference>